<dbReference type="GO" id="GO:0003779">
    <property type="term" value="F:actin binding"/>
    <property type="evidence" value="ECO:0007669"/>
    <property type="project" value="InterPro"/>
</dbReference>
<dbReference type="PROSITE" id="PS51232">
    <property type="entry name" value="GBD_FH3"/>
    <property type="match status" value="1"/>
</dbReference>
<dbReference type="Gene3D" id="6.10.30.30">
    <property type="match status" value="1"/>
</dbReference>
<dbReference type="Gene3D" id="1.20.58.630">
    <property type="match status" value="1"/>
</dbReference>
<feature type="region of interest" description="Disordered" evidence="4">
    <location>
        <begin position="1009"/>
        <end position="1050"/>
    </location>
</feature>
<evidence type="ECO:0000313" key="9">
    <source>
        <dbReference type="Proteomes" id="UP000007875"/>
    </source>
</evidence>
<dbReference type="InterPro" id="IPR010473">
    <property type="entry name" value="GTPase-bd"/>
</dbReference>
<reference evidence="8" key="3">
    <citation type="submission" date="2025-09" db="UniProtKB">
        <authorList>
            <consortium name="Ensembl"/>
        </authorList>
    </citation>
    <scope>IDENTIFICATION</scope>
</reference>
<evidence type="ECO:0000259" key="6">
    <source>
        <dbReference type="PROSITE" id="PS51232"/>
    </source>
</evidence>
<reference evidence="9" key="1">
    <citation type="submission" date="2003-08" db="EMBL/GenBank/DDBJ databases">
        <authorList>
            <person name="Birren B."/>
            <person name="Nusbaum C."/>
            <person name="Abebe A."/>
            <person name="Abouelleil A."/>
            <person name="Adekoya E."/>
            <person name="Ait-zahra M."/>
            <person name="Allen N."/>
            <person name="Allen T."/>
            <person name="An P."/>
            <person name="Anderson M."/>
            <person name="Anderson S."/>
            <person name="Arachchi H."/>
            <person name="Armbruster J."/>
            <person name="Bachantsang P."/>
            <person name="Baldwin J."/>
            <person name="Barry A."/>
            <person name="Bayul T."/>
            <person name="Blitshsteyn B."/>
            <person name="Bloom T."/>
            <person name="Blye J."/>
            <person name="Boguslavskiy L."/>
            <person name="Borowsky M."/>
            <person name="Boukhgalter B."/>
            <person name="Brunache A."/>
            <person name="Butler J."/>
            <person name="Calixte N."/>
            <person name="Calvo S."/>
            <person name="Camarata J."/>
            <person name="Campo K."/>
            <person name="Chang J."/>
            <person name="Cheshatsang Y."/>
            <person name="Citroen M."/>
            <person name="Collymore A."/>
            <person name="Considine T."/>
            <person name="Cook A."/>
            <person name="Cooke P."/>
            <person name="Corum B."/>
            <person name="Cuomo C."/>
            <person name="David R."/>
            <person name="Dawoe T."/>
            <person name="Degray S."/>
            <person name="Dodge S."/>
            <person name="Dooley K."/>
            <person name="Dorje P."/>
            <person name="Dorjee K."/>
            <person name="Dorris L."/>
            <person name="Duffey N."/>
            <person name="Dupes A."/>
            <person name="Elkins T."/>
            <person name="Engels R."/>
            <person name="Erickson J."/>
            <person name="Farina A."/>
            <person name="Faro S."/>
            <person name="Ferreira P."/>
            <person name="Fischer H."/>
            <person name="Fitzgerald M."/>
            <person name="Foley K."/>
            <person name="Gage D."/>
            <person name="Galagan J."/>
            <person name="Gearin G."/>
            <person name="Gnerre S."/>
            <person name="Gnirke A."/>
            <person name="Goyette A."/>
            <person name="Graham J."/>
            <person name="Grandbois E."/>
            <person name="Gyaltsen K."/>
            <person name="Hafez N."/>
            <person name="Hagopian D."/>
            <person name="Hagos B."/>
            <person name="Hall J."/>
            <person name="Hatcher B."/>
            <person name="Heller A."/>
            <person name="Higgins H."/>
            <person name="Honan T."/>
            <person name="Horn A."/>
            <person name="Houde N."/>
            <person name="Hughes L."/>
            <person name="Hulme W."/>
            <person name="Husby E."/>
            <person name="Iliev I."/>
            <person name="Jaffe D."/>
            <person name="Jones C."/>
            <person name="Kamal M."/>
            <person name="Kamat A."/>
            <person name="Kamvysselis M."/>
            <person name="Karlsson E."/>
            <person name="Kells C."/>
            <person name="Kieu A."/>
            <person name="Kisner P."/>
            <person name="Kodira C."/>
            <person name="Kulbokas E."/>
            <person name="Labutti K."/>
            <person name="Lama D."/>
            <person name="Landers T."/>
            <person name="Leger J."/>
            <person name="Levine S."/>
            <person name="Lewis D."/>
            <person name="Lewis T."/>
            <person name="Lindblad-toh K."/>
            <person name="Liu X."/>
            <person name="Lokyitsang T."/>
            <person name="Lokyitsang Y."/>
            <person name="Lucien O."/>
            <person name="Lui A."/>
            <person name="Ma L.J."/>
            <person name="Mabbitt R."/>
            <person name="Macdonald J."/>
            <person name="Maclean C."/>
            <person name="Major J."/>
            <person name="Manning J."/>
            <person name="Marabella R."/>
            <person name="Maru K."/>
            <person name="Matthews C."/>
            <person name="Mauceli E."/>
            <person name="Mccarthy M."/>
            <person name="Mcdonough S."/>
            <person name="Mcghee T."/>
            <person name="Meldrim J."/>
            <person name="Meneus L."/>
            <person name="Mesirov J."/>
            <person name="Mihalev A."/>
            <person name="Mihova T."/>
            <person name="Mikkelsen T."/>
            <person name="Mlenga V."/>
            <person name="Moru K."/>
            <person name="Mozes J."/>
            <person name="Mulrain L."/>
            <person name="Munson G."/>
            <person name="Naylor J."/>
            <person name="Newes C."/>
            <person name="Nguyen C."/>
            <person name="Nguyen N."/>
            <person name="Nguyen T."/>
            <person name="Nicol R."/>
            <person name="Nielsen C."/>
            <person name="Nizzari M."/>
            <person name="Norbu C."/>
            <person name="Norbu N."/>
            <person name="O'donnell P."/>
            <person name="Okoawo O."/>
            <person name="O'leary S."/>
            <person name="Omotosho B."/>
            <person name="O'neill K."/>
            <person name="Osman S."/>
            <person name="Parker S."/>
            <person name="Perrin D."/>
            <person name="Phunkhang P."/>
            <person name="Piqani B."/>
            <person name="Purcell S."/>
            <person name="Rachupka T."/>
            <person name="Ramasamy U."/>
            <person name="Rameau R."/>
            <person name="Ray V."/>
            <person name="Raymond C."/>
            <person name="Retta R."/>
            <person name="Richardson S."/>
            <person name="Rise C."/>
            <person name="Rodriguez J."/>
            <person name="Rogers J."/>
            <person name="Rogov P."/>
            <person name="Rutman M."/>
            <person name="Schupbach R."/>
            <person name="Seaman C."/>
            <person name="Settipalli S."/>
            <person name="Sharpe T."/>
            <person name="Sheridan J."/>
            <person name="Sherpa N."/>
            <person name="Shi J."/>
            <person name="Smirnov S."/>
            <person name="Smith C."/>
            <person name="Sougnez C."/>
            <person name="Spencer B."/>
            <person name="Stalker J."/>
            <person name="Stange-thomann N."/>
            <person name="Stavropoulos S."/>
            <person name="Stetson K."/>
            <person name="Stone C."/>
            <person name="Stone S."/>
            <person name="Stubbs M."/>
            <person name="Talamas J."/>
            <person name="Tchuinga P."/>
            <person name="Tenzing P."/>
            <person name="Tesfaye S."/>
            <person name="Theodore J."/>
            <person name="Thoulutsang Y."/>
            <person name="Topham K."/>
            <person name="Towey S."/>
            <person name="Tsamla T."/>
            <person name="Tsomo N."/>
            <person name="Vallee D."/>
            <person name="Vassiliev H."/>
            <person name="Venkataraman V."/>
            <person name="Vinson J."/>
            <person name="Vo A."/>
            <person name="Wade C."/>
            <person name="Wang S."/>
            <person name="Wangchuk T."/>
            <person name="Wangdi T."/>
            <person name="Whittaker C."/>
            <person name="Wilkinson J."/>
            <person name="Wu Y."/>
            <person name="Wyman D."/>
            <person name="Yadav S."/>
            <person name="Yang S."/>
            <person name="Yang X."/>
            <person name="Yeager S."/>
            <person name="Yee E."/>
            <person name="Young G."/>
            <person name="Zainoun J."/>
            <person name="Zembeck L."/>
            <person name="Zimmer A."/>
            <person name="Zody M."/>
            <person name="Lander E."/>
        </authorList>
    </citation>
    <scope>NUCLEOTIDE SEQUENCE [LARGE SCALE GENOMIC DNA]</scope>
</reference>
<dbReference type="Gene3D" id="1.20.58.2220">
    <property type="entry name" value="Formin, FH2 domain"/>
    <property type="match status" value="1"/>
</dbReference>
<dbReference type="eggNOG" id="KOG1924">
    <property type="taxonomic scope" value="Eukaryota"/>
</dbReference>
<dbReference type="GO" id="GO:0005884">
    <property type="term" value="C:actin filament"/>
    <property type="evidence" value="ECO:0007669"/>
    <property type="project" value="TreeGrafter"/>
</dbReference>
<dbReference type="SUPFAM" id="SSF101447">
    <property type="entry name" value="Formin homology 2 domain (FH2 domain)"/>
    <property type="match status" value="1"/>
</dbReference>
<dbReference type="SMART" id="SM01140">
    <property type="entry name" value="Drf_GBD"/>
    <property type="match status" value="1"/>
</dbReference>
<feature type="coiled-coil region" evidence="3">
    <location>
        <begin position="426"/>
        <end position="490"/>
    </location>
</feature>
<dbReference type="OMA" id="WEVKNPM"/>
<dbReference type="Gene3D" id="1.10.20.40">
    <property type="entry name" value="Formin, diaphanous GTPase-binding domain"/>
    <property type="match status" value="1"/>
</dbReference>
<dbReference type="PROSITE" id="PS51231">
    <property type="entry name" value="DAD"/>
    <property type="match status" value="1"/>
</dbReference>
<dbReference type="Pfam" id="PF06367">
    <property type="entry name" value="Drf_FH3"/>
    <property type="match status" value="1"/>
</dbReference>
<feature type="region of interest" description="Disordered" evidence="4">
    <location>
        <begin position="514"/>
        <end position="625"/>
    </location>
</feature>
<dbReference type="GO" id="GO:0031267">
    <property type="term" value="F:small GTPase binding"/>
    <property type="evidence" value="ECO:0007669"/>
    <property type="project" value="InterPro"/>
</dbReference>
<feature type="domain" description="FH2" evidence="7">
    <location>
        <begin position="623"/>
        <end position="1020"/>
    </location>
</feature>
<evidence type="ECO:0000256" key="1">
    <source>
        <dbReference type="ARBA" id="ARBA00008214"/>
    </source>
</evidence>
<keyword evidence="2 3" id="KW-0175">Coiled coil</keyword>
<dbReference type="SMART" id="SM01139">
    <property type="entry name" value="Drf_FH3"/>
    <property type="match status" value="1"/>
</dbReference>
<evidence type="ECO:0000256" key="4">
    <source>
        <dbReference type="SAM" id="MobiDB-lite"/>
    </source>
</evidence>
<accession>H2Z890</accession>
<reference evidence="8" key="2">
    <citation type="submission" date="2025-08" db="UniProtKB">
        <authorList>
            <consortium name="Ensembl"/>
        </authorList>
    </citation>
    <scope>IDENTIFICATION</scope>
</reference>
<feature type="domain" description="GBD/FH3" evidence="6">
    <location>
        <begin position="45"/>
        <end position="409"/>
    </location>
</feature>
<comment type="similarity">
    <text evidence="1">Belongs to the formin homology family. Diaphanous subfamily.</text>
</comment>
<protein>
    <submittedName>
        <fullName evidence="8">Uncharacterized protein</fullName>
    </submittedName>
</protein>
<feature type="compositionally biased region" description="Basic and acidic residues" evidence="4">
    <location>
        <begin position="1009"/>
        <end position="1027"/>
    </location>
</feature>
<dbReference type="Pfam" id="PF06371">
    <property type="entry name" value="Drf_GBD"/>
    <property type="match status" value="1"/>
</dbReference>
<dbReference type="InterPro" id="IPR010472">
    <property type="entry name" value="FH3_dom"/>
</dbReference>
<dbReference type="InterPro" id="IPR051412">
    <property type="entry name" value="Formin_Homology_Diaphanous_sf"/>
</dbReference>
<dbReference type="Gene3D" id="1.10.238.150">
    <property type="entry name" value="Formin, FH3 diaphanous domain"/>
    <property type="match status" value="1"/>
</dbReference>
<dbReference type="Ensembl" id="ENSCSAVT00000013961.1">
    <property type="protein sequence ID" value="ENSCSAVP00000013802.1"/>
    <property type="gene ID" value="ENSCSAVG00000008096.1"/>
</dbReference>
<dbReference type="InterPro" id="IPR015425">
    <property type="entry name" value="FH2_Formin"/>
</dbReference>
<evidence type="ECO:0000256" key="3">
    <source>
        <dbReference type="SAM" id="Coils"/>
    </source>
</evidence>
<organism evidence="8 9">
    <name type="scientific">Ciona savignyi</name>
    <name type="common">Pacific transparent sea squirt</name>
    <dbReference type="NCBI Taxonomy" id="51511"/>
    <lineage>
        <taxon>Eukaryota</taxon>
        <taxon>Metazoa</taxon>
        <taxon>Chordata</taxon>
        <taxon>Tunicata</taxon>
        <taxon>Ascidiacea</taxon>
        <taxon>Phlebobranchia</taxon>
        <taxon>Cionidae</taxon>
        <taxon>Ciona</taxon>
    </lineage>
</organism>
<dbReference type="SMART" id="SM00498">
    <property type="entry name" value="FH2"/>
    <property type="match status" value="1"/>
</dbReference>
<dbReference type="STRING" id="51511.ENSCSAVP00000013802"/>
<evidence type="ECO:0000256" key="2">
    <source>
        <dbReference type="ARBA" id="ARBA00023054"/>
    </source>
</evidence>
<feature type="compositionally biased region" description="Pro residues" evidence="4">
    <location>
        <begin position="521"/>
        <end position="613"/>
    </location>
</feature>
<evidence type="ECO:0000259" key="5">
    <source>
        <dbReference type="PROSITE" id="PS51231"/>
    </source>
</evidence>
<dbReference type="PROSITE" id="PS51444">
    <property type="entry name" value="FH2"/>
    <property type="match status" value="1"/>
</dbReference>
<dbReference type="AlphaFoldDB" id="H2Z890"/>
<dbReference type="Pfam" id="PF02181">
    <property type="entry name" value="FH2"/>
    <property type="match status" value="1"/>
</dbReference>
<dbReference type="SUPFAM" id="SSF48371">
    <property type="entry name" value="ARM repeat"/>
    <property type="match status" value="1"/>
</dbReference>
<dbReference type="InterPro" id="IPR016024">
    <property type="entry name" value="ARM-type_fold"/>
</dbReference>
<dbReference type="InterPro" id="IPR044933">
    <property type="entry name" value="DIA_GBD_sf"/>
</dbReference>
<evidence type="ECO:0000259" key="7">
    <source>
        <dbReference type="PROSITE" id="PS51444"/>
    </source>
</evidence>
<dbReference type="InterPro" id="IPR014767">
    <property type="entry name" value="DAD_dom"/>
</dbReference>
<dbReference type="GeneTree" id="ENSGT00940000170492"/>
<dbReference type="GO" id="GO:0030041">
    <property type="term" value="P:actin filament polymerization"/>
    <property type="evidence" value="ECO:0007669"/>
    <property type="project" value="TreeGrafter"/>
</dbReference>
<sequence length="1072" mass="121440">IIFQLDRFASSANAKPKKGKDKYAYKTPSISEDHTSDNMIPDVVASKLSEHEVLTLFEKMLDDMNLAEEKKEPLRSKDLSTKRAMVVQWLNKTTTGEQAMTPQQFIYNMQSLIRNQDSYRTESSRELLQVLESLRVSLNSNPLSWVQNFGREGLDILLRILNDCYDNNYTSDIHNKIKLEIIRCLKAFMNNRYGIRDMFEKENGIVTLCRAIDPKNKLMMIDTVKLVAAVALLEDGDQQRQYAVLPVGPSRFDAIIDGLRSGEKWSQLRVACLQLVNVLVCTPDELDFRMHLRNEIMRAGLIHNLEDLKKSQNEELKIQLRVFEEHRDGDFDELVGRYYDIKQEFEYPFLLLIFEFVQNTLTGTPSEPFFLSILQHLLSIRDDEWARPQYYRLIEECVSQIILHRSGMDPDFGYRRRFEVDVEPLIDQLVDKAKVEESEYKASESQKQLEQELIARQEADMKFTKKNNELIEIQKKLKEQEALISQLEEKVEILCFIHSLMINSYSFQVKAGGPPQTGGVAPPPPMATGAPPPPPLGGPPPPPPLIGGPPPPPPPLMGGAPPPPPLMGGPPPPPPPLGGPPPPPPLMGGPPAPPPLGGAPPPPPFGGPGPPSMTPALPGGMAPKKAFKPETAMKRMNWNAIKVQTIKEKSFWVTAKEEKFESPDLFTRLMATFGQKKIAKKAVEAEKPQKKQKELKVLDSKSAQNLSIFLGTLKVPHVEVKTMILGVSAALDESMVNNLLKQLPEQEMITAVAEYKKQYADLVVAEQFLCTLSDIKRLIPKLQHIKFIRQFDEMVGDIKPNIVSVTAACQDILKGTKFKKFLELVLLIGNYMNSGSRNAQTFGFDISYLTKLKDTKNTENTFNMLNFLAGMIEEQKEKRYSEVHGFIADLKHVHKAQRVSGDQLMKSMSQMKAALSLLQKDVEAFSKSKDPEDKFSEKVVFTVMQAMEQYSLLEDMYENMKSLYESIAEFFSFNIAKKSMEDFFSEVNTFKEDYLKAVTENQRRKELEEKQKRAKLAKEKAEKEKEERKKRRQPAGVDLDAEGDQEGVMDSLLEALSSGKAFKKEGRRRTPR</sequence>
<proteinExistence type="inferred from homology"/>
<dbReference type="InParanoid" id="H2Z890"/>
<dbReference type="InterPro" id="IPR011989">
    <property type="entry name" value="ARM-like"/>
</dbReference>
<dbReference type="InterPro" id="IPR042201">
    <property type="entry name" value="FH2_Formin_sf"/>
</dbReference>
<name>H2Z890_CIOSA</name>
<evidence type="ECO:0000313" key="8">
    <source>
        <dbReference type="Ensembl" id="ENSCSAVP00000013802.1"/>
    </source>
</evidence>
<dbReference type="InterPro" id="IPR014768">
    <property type="entry name" value="GBD/FH3_dom"/>
</dbReference>
<feature type="domain" description="DAD" evidence="5">
    <location>
        <begin position="1044"/>
        <end position="1072"/>
    </location>
</feature>
<dbReference type="PANTHER" id="PTHR45691:SF6">
    <property type="entry name" value="PROTEIN DIAPHANOUS"/>
    <property type="match status" value="1"/>
</dbReference>
<dbReference type="PANTHER" id="PTHR45691">
    <property type="entry name" value="PROTEIN DIAPHANOUS"/>
    <property type="match status" value="1"/>
</dbReference>
<keyword evidence="9" id="KW-1185">Reference proteome</keyword>
<dbReference type="Gene3D" id="1.25.10.10">
    <property type="entry name" value="Leucine-rich Repeat Variant"/>
    <property type="match status" value="1"/>
</dbReference>
<dbReference type="Proteomes" id="UP000007875">
    <property type="component" value="Unassembled WGS sequence"/>
</dbReference>